<proteinExistence type="predicted"/>
<name>A0AAF0U8T9_SOLVR</name>
<evidence type="ECO:0000313" key="2">
    <source>
        <dbReference type="Proteomes" id="UP001234989"/>
    </source>
</evidence>
<protein>
    <submittedName>
        <fullName evidence="1">Uncharacterized protein</fullName>
    </submittedName>
</protein>
<dbReference type="AlphaFoldDB" id="A0AAF0U8T9"/>
<dbReference type="Proteomes" id="UP001234989">
    <property type="component" value="Chromosome 8"/>
</dbReference>
<sequence>MRKFVEGIFSLSALLTKLNQEVTKFHRTATNEWCSQELKYRLTSTLILTLPERLKGYTMYCASFKHSTDLYFCSTRKGNCLYF</sequence>
<dbReference type="EMBL" id="CP133619">
    <property type="protein sequence ID" value="WMV41455.1"/>
    <property type="molecule type" value="Genomic_DNA"/>
</dbReference>
<organism evidence="1 2">
    <name type="scientific">Solanum verrucosum</name>
    <dbReference type="NCBI Taxonomy" id="315347"/>
    <lineage>
        <taxon>Eukaryota</taxon>
        <taxon>Viridiplantae</taxon>
        <taxon>Streptophyta</taxon>
        <taxon>Embryophyta</taxon>
        <taxon>Tracheophyta</taxon>
        <taxon>Spermatophyta</taxon>
        <taxon>Magnoliopsida</taxon>
        <taxon>eudicotyledons</taxon>
        <taxon>Gunneridae</taxon>
        <taxon>Pentapetalae</taxon>
        <taxon>asterids</taxon>
        <taxon>lamiids</taxon>
        <taxon>Solanales</taxon>
        <taxon>Solanaceae</taxon>
        <taxon>Solanoideae</taxon>
        <taxon>Solaneae</taxon>
        <taxon>Solanum</taxon>
    </lineage>
</organism>
<reference evidence="1" key="1">
    <citation type="submission" date="2023-08" db="EMBL/GenBank/DDBJ databases">
        <title>A de novo genome assembly of Solanum verrucosum Schlechtendal, a Mexican diploid species geographically isolated from the other diploid A-genome species in potato relatives.</title>
        <authorList>
            <person name="Hosaka K."/>
        </authorList>
    </citation>
    <scope>NUCLEOTIDE SEQUENCE</scope>
    <source>
        <tissue evidence="1">Young leaves</tissue>
    </source>
</reference>
<gene>
    <name evidence="1" type="ORF">MTR67_034840</name>
</gene>
<evidence type="ECO:0000313" key="1">
    <source>
        <dbReference type="EMBL" id="WMV41455.1"/>
    </source>
</evidence>
<keyword evidence="2" id="KW-1185">Reference proteome</keyword>
<accession>A0AAF0U8T9</accession>